<dbReference type="Pfam" id="PF01569">
    <property type="entry name" value="PAP2"/>
    <property type="match status" value="1"/>
</dbReference>
<comment type="caution">
    <text evidence="3">The sequence shown here is derived from an EMBL/GenBank/DDBJ whole genome shotgun (WGS) entry which is preliminary data.</text>
</comment>
<feature type="transmembrane region" description="Helical" evidence="1">
    <location>
        <begin position="127"/>
        <end position="143"/>
    </location>
</feature>
<evidence type="ECO:0000313" key="4">
    <source>
        <dbReference type="Proteomes" id="UP000696931"/>
    </source>
</evidence>
<accession>A0A933SCJ1</accession>
<dbReference type="InterPro" id="IPR036938">
    <property type="entry name" value="PAP2/HPO_sf"/>
</dbReference>
<dbReference type="Proteomes" id="UP000696931">
    <property type="component" value="Unassembled WGS sequence"/>
</dbReference>
<reference evidence="3" key="1">
    <citation type="submission" date="2020-07" db="EMBL/GenBank/DDBJ databases">
        <title>Huge and variable diversity of episymbiotic CPR bacteria and DPANN archaea in groundwater ecosystems.</title>
        <authorList>
            <person name="He C.Y."/>
            <person name="Keren R."/>
            <person name="Whittaker M."/>
            <person name="Farag I.F."/>
            <person name="Doudna J."/>
            <person name="Cate J.H.D."/>
            <person name="Banfield J.F."/>
        </authorList>
    </citation>
    <scope>NUCLEOTIDE SEQUENCE</scope>
    <source>
        <strain evidence="3">NC_groundwater_1813_Pr3_B-0.1um_71_17</strain>
    </source>
</reference>
<gene>
    <name evidence="3" type="ORF">HZA61_05435</name>
</gene>
<protein>
    <submittedName>
        <fullName evidence="3">Phosphatase PAP2 family protein</fullName>
    </submittedName>
</protein>
<sequence>MNARALLLFVALAWAWQPFDDAVRDVVQASRRPWLEAPMHAVTNGARPLLVAGVVAGMLSGAAGRAAVLEAVVALVPVNLTVEVTKYATNRVRPNGDHKRRNSAFPSSHAANAFAVAVLLTRRWKRAAVPAFVFAALVAYSRVYLNKHWAVDVIAGAALGAVLAHVTITAWRARLAARESGRAAA</sequence>
<feature type="transmembrane region" description="Helical" evidence="1">
    <location>
        <begin position="149"/>
        <end position="171"/>
    </location>
</feature>
<dbReference type="Gene3D" id="1.20.144.10">
    <property type="entry name" value="Phosphatidic acid phosphatase type 2/haloperoxidase"/>
    <property type="match status" value="1"/>
</dbReference>
<evidence type="ECO:0000313" key="3">
    <source>
        <dbReference type="EMBL" id="MBI5168906.1"/>
    </source>
</evidence>
<organism evidence="3 4">
    <name type="scientific">Eiseniibacteriota bacterium</name>
    <dbReference type="NCBI Taxonomy" id="2212470"/>
    <lineage>
        <taxon>Bacteria</taxon>
        <taxon>Candidatus Eiseniibacteriota</taxon>
    </lineage>
</organism>
<dbReference type="PANTHER" id="PTHR14969">
    <property type="entry name" value="SPHINGOSINE-1-PHOSPHATE PHOSPHOHYDROLASE"/>
    <property type="match status" value="1"/>
</dbReference>
<dbReference type="PANTHER" id="PTHR14969:SF13">
    <property type="entry name" value="AT30094P"/>
    <property type="match status" value="1"/>
</dbReference>
<dbReference type="AlphaFoldDB" id="A0A933SCJ1"/>
<keyword evidence="1" id="KW-0472">Membrane</keyword>
<dbReference type="SUPFAM" id="SSF48317">
    <property type="entry name" value="Acid phosphatase/Vanadium-dependent haloperoxidase"/>
    <property type="match status" value="1"/>
</dbReference>
<evidence type="ECO:0000256" key="1">
    <source>
        <dbReference type="SAM" id="Phobius"/>
    </source>
</evidence>
<keyword evidence="1" id="KW-0812">Transmembrane</keyword>
<proteinExistence type="predicted"/>
<dbReference type="SMART" id="SM00014">
    <property type="entry name" value="acidPPc"/>
    <property type="match status" value="1"/>
</dbReference>
<keyword evidence="1" id="KW-1133">Transmembrane helix</keyword>
<evidence type="ECO:0000259" key="2">
    <source>
        <dbReference type="SMART" id="SM00014"/>
    </source>
</evidence>
<dbReference type="EMBL" id="JACRIW010000038">
    <property type="protein sequence ID" value="MBI5168906.1"/>
    <property type="molecule type" value="Genomic_DNA"/>
</dbReference>
<dbReference type="InterPro" id="IPR000326">
    <property type="entry name" value="PAP2/HPO"/>
</dbReference>
<name>A0A933SCJ1_UNCEI</name>
<feature type="domain" description="Phosphatidic acid phosphatase type 2/haloperoxidase" evidence="2">
    <location>
        <begin position="63"/>
        <end position="168"/>
    </location>
</feature>